<comment type="subcellular location">
    <subcellularLocation>
        <location evidence="4">Cytoplasm</location>
    </subcellularLocation>
</comment>
<evidence type="ECO:0000256" key="3">
    <source>
        <dbReference type="ARBA" id="ARBA00022691"/>
    </source>
</evidence>
<sequence length="223" mass="25070">MGESIAQQRGPFARRLQEYATSIELALSEQQVNQLLDYLELFEKWNKAYNLSAIRDAEGMFTKHLLDSLSIAPHLTGERFIDVGTGGGLPGIPMAICFPQRHFTLLDSAGKKVRFLFQVKQALGLNNVDTQNRRVETFQPQPQFDGVISRAFASITDMLTWCNHLIHDDGRFWAMKGVMPNSELSELPKKYIVKASHALHVPNLEGERCLIELALAQESNSKA</sequence>
<evidence type="ECO:0000256" key="1">
    <source>
        <dbReference type="ARBA" id="ARBA00022603"/>
    </source>
</evidence>
<keyword evidence="3 4" id="KW-0949">S-adenosyl-L-methionine</keyword>
<dbReference type="InterPro" id="IPR003682">
    <property type="entry name" value="rRNA_ssu_MeTfrase_G"/>
</dbReference>
<comment type="catalytic activity">
    <reaction evidence="4">
        <text>guanosine(527) in 16S rRNA + S-adenosyl-L-methionine = N(7)-methylguanosine(527) in 16S rRNA + S-adenosyl-L-homocysteine</text>
        <dbReference type="Rhea" id="RHEA:42732"/>
        <dbReference type="Rhea" id="RHEA-COMP:10209"/>
        <dbReference type="Rhea" id="RHEA-COMP:10210"/>
        <dbReference type="ChEBI" id="CHEBI:57856"/>
        <dbReference type="ChEBI" id="CHEBI:59789"/>
        <dbReference type="ChEBI" id="CHEBI:74269"/>
        <dbReference type="ChEBI" id="CHEBI:74480"/>
        <dbReference type="EC" id="2.1.1.170"/>
    </reaction>
</comment>
<keyword evidence="4" id="KW-0963">Cytoplasm</keyword>
<gene>
    <name evidence="4 5" type="primary">rsmG</name>
    <name evidence="5" type="ORF">Q4521_09315</name>
</gene>
<feature type="binding site" evidence="4">
    <location>
        <position position="89"/>
    </location>
    <ligand>
        <name>S-adenosyl-L-methionine</name>
        <dbReference type="ChEBI" id="CHEBI:59789"/>
    </ligand>
</feature>
<dbReference type="GO" id="GO:0070043">
    <property type="term" value="F:rRNA (guanine-N7-)-methyltransferase activity"/>
    <property type="evidence" value="ECO:0007669"/>
    <property type="project" value="UniProtKB-UniRule"/>
</dbReference>
<feature type="binding site" evidence="4">
    <location>
        <begin position="135"/>
        <end position="136"/>
    </location>
    <ligand>
        <name>S-adenosyl-L-methionine</name>
        <dbReference type="ChEBI" id="CHEBI:59789"/>
    </ligand>
</feature>
<dbReference type="Proteomes" id="UP001169760">
    <property type="component" value="Unassembled WGS sequence"/>
</dbReference>
<comment type="function">
    <text evidence="4">Specifically methylates the N7 position of guanine in position 527 of 16S rRNA.</text>
</comment>
<evidence type="ECO:0000313" key="5">
    <source>
        <dbReference type="EMBL" id="MDO6422671.1"/>
    </source>
</evidence>
<dbReference type="Pfam" id="PF02527">
    <property type="entry name" value="GidB"/>
    <property type="match status" value="1"/>
</dbReference>
<evidence type="ECO:0000256" key="4">
    <source>
        <dbReference type="HAMAP-Rule" id="MF_00074"/>
    </source>
</evidence>
<dbReference type="EC" id="2.1.1.170" evidence="4"/>
<keyword evidence="1 4" id="KW-0489">Methyltransferase</keyword>
<comment type="caution">
    <text evidence="5">The sequence shown here is derived from an EMBL/GenBank/DDBJ whole genome shotgun (WGS) entry which is preliminary data.</text>
</comment>
<dbReference type="RefSeq" id="WP_216064949.1">
    <property type="nucleotide sequence ID" value="NZ_CP123764.1"/>
</dbReference>
<organism evidence="5 6">
    <name type="scientific">Saccharophagus degradans</name>
    <dbReference type="NCBI Taxonomy" id="86304"/>
    <lineage>
        <taxon>Bacteria</taxon>
        <taxon>Pseudomonadati</taxon>
        <taxon>Pseudomonadota</taxon>
        <taxon>Gammaproteobacteria</taxon>
        <taxon>Cellvibrionales</taxon>
        <taxon>Cellvibrionaceae</taxon>
        <taxon>Saccharophagus</taxon>
    </lineage>
</organism>
<name>A0AAW7X7G5_9GAMM</name>
<dbReference type="GO" id="GO:0005829">
    <property type="term" value="C:cytosol"/>
    <property type="evidence" value="ECO:0007669"/>
    <property type="project" value="TreeGrafter"/>
</dbReference>
<accession>A0AAW7X7G5</accession>
<comment type="caution">
    <text evidence="4">Lacks conserved residue(s) required for the propagation of feature annotation.</text>
</comment>
<protein>
    <recommendedName>
        <fullName evidence="4">Ribosomal RNA small subunit methyltransferase G</fullName>
        <ecNumber evidence="4">2.1.1.170</ecNumber>
    </recommendedName>
    <alternativeName>
        <fullName evidence="4">16S rRNA 7-methylguanosine methyltransferase</fullName>
        <shortName evidence="4">16S rRNA m7G methyltransferase</shortName>
    </alternativeName>
</protein>
<comment type="similarity">
    <text evidence="4">Belongs to the methyltransferase superfamily. RNA methyltransferase RsmG family.</text>
</comment>
<proteinExistence type="inferred from homology"/>
<dbReference type="PANTHER" id="PTHR31760:SF0">
    <property type="entry name" value="S-ADENOSYL-L-METHIONINE-DEPENDENT METHYLTRANSFERASES SUPERFAMILY PROTEIN"/>
    <property type="match status" value="1"/>
</dbReference>
<dbReference type="AlphaFoldDB" id="A0AAW7X7G5"/>
<dbReference type="PIRSF" id="PIRSF003078">
    <property type="entry name" value="GidB"/>
    <property type="match status" value="1"/>
</dbReference>
<keyword evidence="2 4" id="KW-0808">Transferase</keyword>
<feature type="binding site" evidence="4">
    <location>
        <position position="150"/>
    </location>
    <ligand>
        <name>S-adenosyl-L-methionine</name>
        <dbReference type="ChEBI" id="CHEBI:59789"/>
    </ligand>
</feature>
<dbReference type="HAMAP" id="MF_00074">
    <property type="entry name" value="16SrRNA_methyltr_G"/>
    <property type="match status" value="1"/>
</dbReference>
<dbReference type="CDD" id="cd02440">
    <property type="entry name" value="AdoMet_MTases"/>
    <property type="match status" value="1"/>
</dbReference>
<dbReference type="NCBIfam" id="TIGR00138">
    <property type="entry name" value="rsmG_gidB"/>
    <property type="match status" value="1"/>
</dbReference>
<dbReference type="EMBL" id="JAUOPB010000006">
    <property type="protein sequence ID" value="MDO6422671.1"/>
    <property type="molecule type" value="Genomic_DNA"/>
</dbReference>
<feature type="binding site" evidence="4">
    <location>
        <position position="84"/>
    </location>
    <ligand>
        <name>S-adenosyl-L-methionine</name>
        <dbReference type="ChEBI" id="CHEBI:59789"/>
    </ligand>
</feature>
<evidence type="ECO:0000256" key="2">
    <source>
        <dbReference type="ARBA" id="ARBA00022679"/>
    </source>
</evidence>
<dbReference type="PANTHER" id="PTHR31760">
    <property type="entry name" value="S-ADENOSYL-L-METHIONINE-DEPENDENT METHYLTRANSFERASES SUPERFAMILY PROTEIN"/>
    <property type="match status" value="1"/>
</dbReference>
<evidence type="ECO:0000313" key="6">
    <source>
        <dbReference type="Proteomes" id="UP001169760"/>
    </source>
</evidence>
<keyword evidence="4" id="KW-0698">rRNA processing</keyword>
<reference evidence="5" key="1">
    <citation type="submission" date="2023-07" db="EMBL/GenBank/DDBJ databases">
        <title>Genome content predicts the carbon catabolic preferences of heterotrophic bacteria.</title>
        <authorList>
            <person name="Gralka M."/>
        </authorList>
    </citation>
    <scope>NUCLEOTIDE SEQUENCE</scope>
    <source>
        <strain evidence="5">I3M17_2</strain>
    </source>
</reference>